<dbReference type="GO" id="GO:0016772">
    <property type="term" value="F:transferase activity, transferring phosphorus-containing groups"/>
    <property type="evidence" value="ECO:0007669"/>
    <property type="project" value="InterPro"/>
</dbReference>
<dbReference type="InterPro" id="IPR029044">
    <property type="entry name" value="Nucleotide-diphossugar_trans"/>
</dbReference>
<feature type="domain" description="PEP-utilising enzyme C-terminal" evidence="1">
    <location>
        <begin position="107"/>
        <end position="267"/>
    </location>
</feature>
<proteinExistence type="predicted"/>
<name>X1JKW2_9ZZZZ</name>
<feature type="non-terminal residue" evidence="2">
    <location>
        <position position="1"/>
    </location>
</feature>
<gene>
    <name evidence="2" type="ORF">S03H2_45357</name>
</gene>
<sequence>ILLEELVSLDLRLLSSLQKYLPEKEISPSLSPIPYLSHDDIIKMEKERELGRELISGGKAAFLTVAGGQGSRLGFKGLVIVKPDKRVLKKYYNTLAEWHKHELQLLNLNELPAETRDGKLISLEANIEIPEEVESVIAHGADGIGLYRSEFLFIRPNRFPTEEEQFQAYRSVLESLKGKSVTIRSLDLGGDKVIPGFNGINESNPILGWRAVRFCLSRPDIFKAQLRAMLRSSVYGNLKIMFPMISGIEELESILALLEETKDELTRR</sequence>
<organism evidence="2">
    <name type="scientific">marine sediment metagenome</name>
    <dbReference type="NCBI Taxonomy" id="412755"/>
    <lineage>
        <taxon>unclassified sequences</taxon>
        <taxon>metagenomes</taxon>
        <taxon>ecological metagenomes</taxon>
    </lineage>
</organism>
<evidence type="ECO:0000259" key="1">
    <source>
        <dbReference type="Pfam" id="PF02896"/>
    </source>
</evidence>
<feature type="non-terminal residue" evidence="2">
    <location>
        <position position="268"/>
    </location>
</feature>
<dbReference type="Pfam" id="PF02896">
    <property type="entry name" value="PEP-utilizers_C"/>
    <property type="match status" value="1"/>
</dbReference>
<dbReference type="SUPFAM" id="SSF51621">
    <property type="entry name" value="Phosphoenolpyruvate/pyruvate domain"/>
    <property type="match status" value="1"/>
</dbReference>
<protein>
    <recommendedName>
        <fullName evidence="1">PEP-utilising enzyme C-terminal domain-containing protein</fullName>
    </recommendedName>
</protein>
<comment type="caution">
    <text evidence="2">The sequence shown here is derived from an EMBL/GenBank/DDBJ whole genome shotgun (WGS) entry which is preliminary data.</text>
</comment>
<dbReference type="SUPFAM" id="SSF53448">
    <property type="entry name" value="Nucleotide-diphospho-sugar transferases"/>
    <property type="match status" value="1"/>
</dbReference>
<dbReference type="EMBL" id="BARU01028419">
    <property type="protein sequence ID" value="GAH70383.1"/>
    <property type="molecule type" value="Genomic_DNA"/>
</dbReference>
<dbReference type="InterPro" id="IPR040442">
    <property type="entry name" value="Pyrv_kinase-like_dom_sf"/>
</dbReference>
<dbReference type="InterPro" id="IPR000121">
    <property type="entry name" value="PEP_util_C"/>
</dbReference>
<accession>X1JKW2</accession>
<reference evidence="2" key="1">
    <citation type="journal article" date="2014" name="Front. Microbiol.">
        <title>High frequency of phylogenetically diverse reductive dehalogenase-homologous genes in deep subseafloor sedimentary metagenomes.</title>
        <authorList>
            <person name="Kawai M."/>
            <person name="Futagami T."/>
            <person name="Toyoda A."/>
            <person name="Takaki Y."/>
            <person name="Nishi S."/>
            <person name="Hori S."/>
            <person name="Arai W."/>
            <person name="Tsubouchi T."/>
            <person name="Morono Y."/>
            <person name="Uchiyama I."/>
            <person name="Ito T."/>
            <person name="Fujiyama A."/>
            <person name="Inagaki F."/>
            <person name="Takami H."/>
        </authorList>
    </citation>
    <scope>NUCLEOTIDE SEQUENCE</scope>
    <source>
        <strain evidence="2">Expedition CK06-06</strain>
    </source>
</reference>
<dbReference type="InterPro" id="IPR015813">
    <property type="entry name" value="Pyrv/PenolPyrv_kinase-like_dom"/>
</dbReference>
<dbReference type="InterPro" id="IPR050499">
    <property type="entry name" value="PEP-utilizing_PTS_enzyme"/>
</dbReference>
<dbReference type="AlphaFoldDB" id="X1JKW2"/>
<dbReference type="Gene3D" id="3.90.550.10">
    <property type="entry name" value="Spore Coat Polysaccharide Biosynthesis Protein SpsA, Chain A"/>
    <property type="match status" value="1"/>
</dbReference>
<dbReference type="PANTHER" id="PTHR46244">
    <property type="entry name" value="PHOSPHOENOLPYRUVATE-PROTEIN PHOSPHOTRANSFERASE"/>
    <property type="match status" value="1"/>
</dbReference>
<dbReference type="Gene3D" id="3.20.20.60">
    <property type="entry name" value="Phosphoenolpyruvate-binding domains"/>
    <property type="match status" value="1"/>
</dbReference>
<dbReference type="PANTHER" id="PTHR46244:SF3">
    <property type="entry name" value="PHOSPHOENOLPYRUVATE-PROTEIN PHOSPHOTRANSFERASE"/>
    <property type="match status" value="1"/>
</dbReference>
<evidence type="ECO:0000313" key="2">
    <source>
        <dbReference type="EMBL" id="GAH70383.1"/>
    </source>
</evidence>